<protein>
    <recommendedName>
        <fullName evidence="4">Transmembrane protein</fullName>
    </recommendedName>
</protein>
<dbReference type="Proteomes" id="UP000324222">
    <property type="component" value="Unassembled WGS sequence"/>
</dbReference>
<reference evidence="2 3" key="1">
    <citation type="submission" date="2019-05" db="EMBL/GenBank/DDBJ databases">
        <title>Another draft genome of Portunus trituberculatus and its Hox gene families provides insights of decapod evolution.</title>
        <authorList>
            <person name="Jeong J.-H."/>
            <person name="Song I."/>
            <person name="Kim S."/>
            <person name="Choi T."/>
            <person name="Kim D."/>
            <person name="Ryu S."/>
            <person name="Kim W."/>
        </authorList>
    </citation>
    <scope>NUCLEOTIDE SEQUENCE [LARGE SCALE GENOMIC DNA]</scope>
    <source>
        <tissue evidence="2">Muscle</tissue>
    </source>
</reference>
<keyword evidence="3" id="KW-1185">Reference proteome</keyword>
<organism evidence="2 3">
    <name type="scientific">Portunus trituberculatus</name>
    <name type="common">Swimming crab</name>
    <name type="synonym">Neptunus trituberculatus</name>
    <dbReference type="NCBI Taxonomy" id="210409"/>
    <lineage>
        <taxon>Eukaryota</taxon>
        <taxon>Metazoa</taxon>
        <taxon>Ecdysozoa</taxon>
        <taxon>Arthropoda</taxon>
        <taxon>Crustacea</taxon>
        <taxon>Multicrustacea</taxon>
        <taxon>Malacostraca</taxon>
        <taxon>Eumalacostraca</taxon>
        <taxon>Eucarida</taxon>
        <taxon>Decapoda</taxon>
        <taxon>Pleocyemata</taxon>
        <taxon>Brachyura</taxon>
        <taxon>Eubrachyura</taxon>
        <taxon>Portunoidea</taxon>
        <taxon>Portunidae</taxon>
        <taxon>Portuninae</taxon>
        <taxon>Portunus</taxon>
    </lineage>
</organism>
<evidence type="ECO:0000256" key="1">
    <source>
        <dbReference type="SAM" id="Phobius"/>
    </source>
</evidence>
<gene>
    <name evidence="2" type="ORF">E2C01_067137</name>
</gene>
<name>A0A5B7HRU5_PORTR</name>
<evidence type="ECO:0008006" key="4">
    <source>
        <dbReference type="Google" id="ProtNLM"/>
    </source>
</evidence>
<keyword evidence="1" id="KW-1133">Transmembrane helix</keyword>
<dbReference type="AlphaFoldDB" id="A0A5B7HRU5"/>
<feature type="transmembrane region" description="Helical" evidence="1">
    <location>
        <begin position="93"/>
        <end position="116"/>
    </location>
</feature>
<dbReference type="EMBL" id="VSRR010035485">
    <property type="protein sequence ID" value="MPC72823.1"/>
    <property type="molecule type" value="Genomic_DNA"/>
</dbReference>
<keyword evidence="1" id="KW-0812">Transmembrane</keyword>
<evidence type="ECO:0000313" key="2">
    <source>
        <dbReference type="EMBL" id="MPC72823.1"/>
    </source>
</evidence>
<comment type="caution">
    <text evidence="2">The sequence shown here is derived from an EMBL/GenBank/DDBJ whole genome shotgun (WGS) entry which is preliminary data.</text>
</comment>
<sequence length="120" mass="13101">MEVSVNAGPSVVATRASSSNVNKRVCSWLTPHSVPLLRTREGESQAADLFSNSFANIHIFGRLCSVRLMQFSANFVENKSTTTYNESFSNFEMVLVVLMVVLTVVEVVVVMVVVGASNNE</sequence>
<proteinExistence type="predicted"/>
<evidence type="ECO:0000313" key="3">
    <source>
        <dbReference type="Proteomes" id="UP000324222"/>
    </source>
</evidence>
<accession>A0A5B7HRU5</accession>
<keyword evidence="1" id="KW-0472">Membrane</keyword>